<dbReference type="OrthoDB" id="136681at2157"/>
<dbReference type="AlphaFoldDB" id="A0A1H3GVK7"/>
<evidence type="ECO:0000313" key="3">
    <source>
        <dbReference type="EMBL" id="SDY07353.1"/>
    </source>
</evidence>
<dbReference type="InterPro" id="IPR006311">
    <property type="entry name" value="TAT_signal"/>
</dbReference>
<dbReference type="RefSeq" id="WP_089767124.1">
    <property type="nucleotide sequence ID" value="NZ_FNPB01000006.1"/>
</dbReference>
<evidence type="ECO:0000259" key="2">
    <source>
        <dbReference type="Pfam" id="PF13360"/>
    </source>
</evidence>
<organism evidence="3 4">
    <name type="scientific">Halobellus clavatus</name>
    <dbReference type="NCBI Taxonomy" id="660517"/>
    <lineage>
        <taxon>Archaea</taxon>
        <taxon>Methanobacteriati</taxon>
        <taxon>Methanobacteriota</taxon>
        <taxon>Stenosarchaea group</taxon>
        <taxon>Halobacteria</taxon>
        <taxon>Halobacteriales</taxon>
        <taxon>Haloferacaceae</taxon>
        <taxon>Halobellus</taxon>
    </lineage>
</organism>
<feature type="compositionally biased region" description="Low complexity" evidence="1">
    <location>
        <begin position="1"/>
        <end position="12"/>
    </location>
</feature>
<dbReference type="Pfam" id="PF13360">
    <property type="entry name" value="PQQ_2"/>
    <property type="match status" value="2"/>
</dbReference>
<dbReference type="SUPFAM" id="SSF50998">
    <property type="entry name" value="Quinoprotein alcohol dehydrogenase-like"/>
    <property type="match status" value="1"/>
</dbReference>
<evidence type="ECO:0000313" key="4">
    <source>
        <dbReference type="Proteomes" id="UP000199170"/>
    </source>
</evidence>
<evidence type="ECO:0000256" key="1">
    <source>
        <dbReference type="SAM" id="MobiDB-lite"/>
    </source>
</evidence>
<feature type="region of interest" description="Disordered" evidence="1">
    <location>
        <begin position="1"/>
        <end position="21"/>
    </location>
</feature>
<feature type="region of interest" description="Disordered" evidence="1">
    <location>
        <begin position="52"/>
        <end position="87"/>
    </location>
</feature>
<protein>
    <submittedName>
        <fullName evidence="3">PQQ-like domain-containing protein</fullName>
    </submittedName>
</protein>
<gene>
    <name evidence="3" type="ORF">SAMN04487946_1069</name>
</gene>
<accession>A0A1H3GVK7</accession>
<dbReference type="InterPro" id="IPR002372">
    <property type="entry name" value="PQQ_rpt_dom"/>
</dbReference>
<proteinExistence type="predicted"/>
<feature type="domain" description="Pyrrolo-quinoline quinone repeat" evidence="2">
    <location>
        <begin position="303"/>
        <end position="451"/>
    </location>
</feature>
<dbReference type="PANTHER" id="PTHR34512:SF30">
    <property type="entry name" value="OUTER MEMBRANE PROTEIN ASSEMBLY FACTOR BAMB"/>
    <property type="match status" value="1"/>
</dbReference>
<dbReference type="Gene3D" id="2.130.10.10">
    <property type="entry name" value="YVTN repeat-like/Quinoprotein amine dehydrogenase"/>
    <property type="match status" value="1"/>
</dbReference>
<reference evidence="4" key="1">
    <citation type="submission" date="2016-10" db="EMBL/GenBank/DDBJ databases">
        <authorList>
            <person name="Varghese N."/>
            <person name="Submissions S."/>
        </authorList>
    </citation>
    <scope>NUCLEOTIDE SEQUENCE [LARGE SCALE GENOMIC DNA]</scope>
    <source>
        <strain evidence="4">CGMCC 1.10118</strain>
    </source>
</reference>
<dbReference type="STRING" id="660517.SAMN04487946_1069"/>
<name>A0A1H3GVK7_9EURY</name>
<dbReference type="Gene3D" id="2.40.128.630">
    <property type="match status" value="1"/>
</dbReference>
<dbReference type="InterPro" id="IPR011047">
    <property type="entry name" value="Quinoprotein_ADH-like_sf"/>
</dbReference>
<dbReference type="EMBL" id="FNPB01000006">
    <property type="protein sequence ID" value="SDY07353.1"/>
    <property type="molecule type" value="Genomic_DNA"/>
</dbReference>
<dbReference type="PROSITE" id="PS51318">
    <property type="entry name" value="TAT"/>
    <property type="match status" value="1"/>
</dbReference>
<feature type="region of interest" description="Disordered" evidence="1">
    <location>
        <begin position="398"/>
        <end position="417"/>
    </location>
</feature>
<dbReference type="PANTHER" id="PTHR34512">
    <property type="entry name" value="CELL SURFACE PROTEIN"/>
    <property type="match status" value="1"/>
</dbReference>
<feature type="domain" description="Pyrrolo-quinoline quinone repeat" evidence="2">
    <location>
        <begin position="86"/>
        <end position="241"/>
    </location>
</feature>
<dbReference type="Proteomes" id="UP000199170">
    <property type="component" value="Unassembled WGS sequence"/>
</dbReference>
<sequence>MVSADDGSAADASSDDSLRSGVGRRLTRRRLLLAGGVALGAWGVGRMRTAAPTATATPDGTWPVADRDATRTSAARGATPPSAPSVAWRQRPVPAVDSLVVGPEQVYVGSQRRDNRAPQVAALARDDGTVQWTEQAPGTRLAYADGAVYATGTAADERDTDDREPPYGSVARLDATTGETRWRRPVRDRGERLLLSRRTVYVGSHSGLEAVSRDSGRRVFRGQTWGAPTTPLLVDGSLVLTGGRVGKYGARRWSEVVRKQVPTPVWTRNPVGYTLDPAVVTDATSGSELIATGTLGMYNDDVQTVRAHALSDGTRRWTAVDAASRADPTVVKELCAAEHRLFHALRTGTDAQRRRALVCREATTGTLQWRASFSNWLRAVVVAGDLVLAGTRWDGVSPAGPGEVEAGASTDDTPPPGRVTAFTLDGDVRWRVPISGSVAHVVPVANRVFVGTDDASYGGRTARPGQVIALE</sequence>
<keyword evidence="4" id="KW-1185">Reference proteome</keyword>
<dbReference type="InterPro" id="IPR015943">
    <property type="entry name" value="WD40/YVTN_repeat-like_dom_sf"/>
</dbReference>